<evidence type="ECO:0000313" key="2">
    <source>
        <dbReference type="EMBL" id="MED6147490.1"/>
    </source>
</evidence>
<keyword evidence="1" id="KW-0175">Coiled coil</keyword>
<accession>A0ABU6TG45</accession>
<keyword evidence="3" id="KW-1185">Reference proteome</keyword>
<protein>
    <submittedName>
        <fullName evidence="2">Uncharacterized protein</fullName>
    </submittedName>
</protein>
<feature type="coiled-coil region" evidence="1">
    <location>
        <begin position="278"/>
        <end position="365"/>
    </location>
</feature>
<evidence type="ECO:0000313" key="3">
    <source>
        <dbReference type="Proteomes" id="UP001341840"/>
    </source>
</evidence>
<gene>
    <name evidence="2" type="ORF">PIB30_044461</name>
</gene>
<dbReference type="EMBL" id="JASCZI010090886">
    <property type="protein sequence ID" value="MED6147490.1"/>
    <property type="molecule type" value="Genomic_DNA"/>
</dbReference>
<sequence>MEYVGHEPLLEVFFTFFQAKGVRKGGLVTLNSVQGKVLFGLYKSSYKDFKEMFVKVSCPEEQFPFYVDEYLLERFPLFWYSEPVQILGMDKVNGKSAAMIDFLEQYMCPKEVLSFTMLFKWEKEREYVERYLEMTTSGLKDFFKKKNEREHSASNVVKTEGGVVVNQPQEKKRGYNMKRRRADEGGSGKGKVIDLTSSRCCGKEVSLEEVKCFTEKQRRLHGYVGEEDLTSVWSEHFSMSVIAKEHFQLKTDFELIESVDDVTRAQFMQVYAARLLCLDRFEELKARDEAEKKKEESLGVQKKLELERKLQAATDQLTAKDKELLELKTNNEQLKGKLQKFEKDKTELEARVVELCVEKKEAETSKEDHGYTMMEAGFERARKQAEYFFPDLKFNKLDPSRWYIMGP</sequence>
<name>A0ABU6TG45_9FABA</name>
<evidence type="ECO:0000256" key="1">
    <source>
        <dbReference type="SAM" id="Coils"/>
    </source>
</evidence>
<dbReference type="Proteomes" id="UP001341840">
    <property type="component" value="Unassembled WGS sequence"/>
</dbReference>
<proteinExistence type="predicted"/>
<comment type="caution">
    <text evidence="2">The sequence shown here is derived from an EMBL/GenBank/DDBJ whole genome shotgun (WGS) entry which is preliminary data.</text>
</comment>
<reference evidence="2 3" key="1">
    <citation type="journal article" date="2023" name="Plants (Basel)">
        <title>Bridging the Gap: Combining Genomics and Transcriptomics Approaches to Understand Stylosanthes scabra, an Orphan Legume from the Brazilian Caatinga.</title>
        <authorList>
            <person name="Ferreira-Neto J.R.C."/>
            <person name="da Silva M.D."/>
            <person name="Binneck E."/>
            <person name="de Melo N.F."/>
            <person name="da Silva R.H."/>
            <person name="de Melo A.L.T.M."/>
            <person name="Pandolfi V."/>
            <person name="Bustamante F.O."/>
            <person name="Brasileiro-Vidal A.C."/>
            <person name="Benko-Iseppon A.M."/>
        </authorList>
    </citation>
    <scope>NUCLEOTIDE SEQUENCE [LARGE SCALE GENOMIC DNA]</scope>
    <source>
        <tissue evidence="2">Leaves</tissue>
    </source>
</reference>
<organism evidence="2 3">
    <name type="scientific">Stylosanthes scabra</name>
    <dbReference type="NCBI Taxonomy" id="79078"/>
    <lineage>
        <taxon>Eukaryota</taxon>
        <taxon>Viridiplantae</taxon>
        <taxon>Streptophyta</taxon>
        <taxon>Embryophyta</taxon>
        <taxon>Tracheophyta</taxon>
        <taxon>Spermatophyta</taxon>
        <taxon>Magnoliopsida</taxon>
        <taxon>eudicotyledons</taxon>
        <taxon>Gunneridae</taxon>
        <taxon>Pentapetalae</taxon>
        <taxon>rosids</taxon>
        <taxon>fabids</taxon>
        <taxon>Fabales</taxon>
        <taxon>Fabaceae</taxon>
        <taxon>Papilionoideae</taxon>
        <taxon>50 kb inversion clade</taxon>
        <taxon>dalbergioids sensu lato</taxon>
        <taxon>Dalbergieae</taxon>
        <taxon>Pterocarpus clade</taxon>
        <taxon>Stylosanthes</taxon>
    </lineage>
</organism>